<dbReference type="STRING" id="1692.BMAGN_1418"/>
<accession>A0A087B852</accession>
<dbReference type="InterPro" id="IPR050834">
    <property type="entry name" value="Glycosyltransf_2"/>
</dbReference>
<keyword evidence="6" id="KW-1185">Reference proteome</keyword>
<dbReference type="SUPFAM" id="SSF53448">
    <property type="entry name" value="Nucleotide-diphospho-sugar transferases"/>
    <property type="match status" value="1"/>
</dbReference>
<keyword evidence="2" id="KW-0328">Glycosyltransferase</keyword>
<evidence type="ECO:0000256" key="2">
    <source>
        <dbReference type="ARBA" id="ARBA00022676"/>
    </source>
</evidence>
<organism evidence="5 6">
    <name type="scientific">Bifidobacterium magnum</name>
    <dbReference type="NCBI Taxonomy" id="1692"/>
    <lineage>
        <taxon>Bacteria</taxon>
        <taxon>Bacillati</taxon>
        <taxon>Actinomycetota</taxon>
        <taxon>Actinomycetes</taxon>
        <taxon>Bifidobacteriales</taxon>
        <taxon>Bifidobacteriaceae</taxon>
        <taxon>Bifidobacterium</taxon>
    </lineage>
</organism>
<proteinExistence type="inferred from homology"/>
<evidence type="ECO:0000256" key="1">
    <source>
        <dbReference type="ARBA" id="ARBA00006739"/>
    </source>
</evidence>
<dbReference type="Proteomes" id="UP000029052">
    <property type="component" value="Unassembled WGS sequence"/>
</dbReference>
<keyword evidence="3 5" id="KW-0808">Transferase</keyword>
<evidence type="ECO:0000259" key="4">
    <source>
        <dbReference type="Pfam" id="PF00535"/>
    </source>
</evidence>
<dbReference type="Gene3D" id="3.90.550.10">
    <property type="entry name" value="Spore Coat Polysaccharide Biosynthesis Protein SpsA, Chain A"/>
    <property type="match status" value="1"/>
</dbReference>
<dbReference type="InterPro" id="IPR029044">
    <property type="entry name" value="Nucleotide-diphossugar_trans"/>
</dbReference>
<dbReference type="Pfam" id="PF00535">
    <property type="entry name" value="Glycos_transf_2"/>
    <property type="match status" value="1"/>
</dbReference>
<dbReference type="PANTHER" id="PTHR43685">
    <property type="entry name" value="GLYCOSYLTRANSFERASE"/>
    <property type="match status" value="1"/>
</dbReference>
<evidence type="ECO:0000313" key="5">
    <source>
        <dbReference type="EMBL" id="KFI67202.1"/>
    </source>
</evidence>
<protein>
    <submittedName>
        <fullName evidence="5">Glycosyl transferase family 2 protein</fullName>
    </submittedName>
</protein>
<dbReference type="PANTHER" id="PTHR43685:SF5">
    <property type="entry name" value="GLYCOSYLTRANSFERASE EPSE-RELATED"/>
    <property type="match status" value="1"/>
</dbReference>
<gene>
    <name evidence="5" type="ORF">BMAGN_1418</name>
</gene>
<comment type="caution">
    <text evidence="5">The sequence shown here is derived from an EMBL/GenBank/DDBJ whole genome shotgun (WGS) entry which is preliminary data.</text>
</comment>
<evidence type="ECO:0000256" key="3">
    <source>
        <dbReference type="ARBA" id="ARBA00022679"/>
    </source>
</evidence>
<reference evidence="5 6" key="1">
    <citation type="submission" date="2014-03" db="EMBL/GenBank/DDBJ databases">
        <title>Genomics of Bifidobacteria.</title>
        <authorList>
            <person name="Ventura M."/>
            <person name="Milani C."/>
            <person name="Lugli G.A."/>
        </authorList>
    </citation>
    <scope>NUCLEOTIDE SEQUENCE [LARGE SCALE GENOMIC DNA]</scope>
    <source>
        <strain evidence="5 6">LMG 11591</strain>
    </source>
</reference>
<sequence>MPPFSLLMSVYEGNTFHEFERAVQSGTIEQTLPPSQIVIVRDGPVGPKIQEFLDTLASTIDVWFSIAEPDTPVPEVTIVPLEENAGLAHALNKGLGYCNYDIVARADADDISLPERFATMMPYFVGVPEGDPRPVTVLGCAIQEFADEEEEPGQIRLLPAGGEELDTYARLQSPVHHPAVIYRKSAVLEVGGYPEDAGRFEDYLLWERLMMHNARFMNLPQPLVLYRADEQAYERRGGSQMSRDEVQLQRQFRKDGFITPMQYFRNVTMRSVYRLVPTKLRAKVYRSVVARRNQNIEDD</sequence>
<dbReference type="InterPro" id="IPR001173">
    <property type="entry name" value="Glyco_trans_2-like"/>
</dbReference>
<dbReference type="EMBL" id="JGZB01000011">
    <property type="protein sequence ID" value="KFI67202.1"/>
    <property type="molecule type" value="Genomic_DNA"/>
</dbReference>
<name>A0A087B852_9BIFI</name>
<dbReference type="GO" id="GO:0016757">
    <property type="term" value="F:glycosyltransferase activity"/>
    <property type="evidence" value="ECO:0007669"/>
    <property type="project" value="UniProtKB-KW"/>
</dbReference>
<dbReference type="eggNOG" id="COG1215">
    <property type="taxonomic scope" value="Bacteria"/>
</dbReference>
<dbReference type="AlphaFoldDB" id="A0A087B852"/>
<comment type="similarity">
    <text evidence="1">Belongs to the glycosyltransferase 2 family.</text>
</comment>
<feature type="domain" description="Glycosyltransferase 2-like" evidence="4">
    <location>
        <begin position="28"/>
        <end position="124"/>
    </location>
</feature>
<evidence type="ECO:0000313" key="6">
    <source>
        <dbReference type="Proteomes" id="UP000029052"/>
    </source>
</evidence>